<comment type="caution">
    <text evidence="2">The sequence shown here is derived from an EMBL/GenBank/DDBJ whole genome shotgun (WGS) entry which is preliminary data.</text>
</comment>
<accession>A0A2M6T0F4</accession>
<dbReference type="EMBL" id="PEYE01000030">
    <property type="protein sequence ID" value="PIS38809.1"/>
    <property type="molecule type" value="Genomic_DNA"/>
</dbReference>
<evidence type="ECO:0000313" key="3">
    <source>
        <dbReference type="Proteomes" id="UP000229390"/>
    </source>
</evidence>
<proteinExistence type="predicted"/>
<protein>
    <submittedName>
        <fullName evidence="2">Uncharacterized protein</fullName>
    </submittedName>
</protein>
<dbReference type="Proteomes" id="UP000229390">
    <property type="component" value="Unassembled WGS sequence"/>
</dbReference>
<feature type="region of interest" description="Disordered" evidence="1">
    <location>
        <begin position="89"/>
        <end position="131"/>
    </location>
</feature>
<evidence type="ECO:0000256" key="1">
    <source>
        <dbReference type="SAM" id="MobiDB-lite"/>
    </source>
</evidence>
<dbReference type="AlphaFoldDB" id="A0A2M6T0F4"/>
<reference evidence="3" key="1">
    <citation type="submission" date="2017-09" db="EMBL/GenBank/DDBJ databases">
        <title>Depth-based differentiation of microbial function through sediment-hosted aquifers and enrichment of novel symbionts in the deep terrestrial subsurface.</title>
        <authorList>
            <person name="Probst A.J."/>
            <person name="Ladd B."/>
            <person name="Jarett J.K."/>
            <person name="Geller-Mcgrath D.E."/>
            <person name="Sieber C.M.K."/>
            <person name="Emerson J.B."/>
            <person name="Anantharaman K."/>
            <person name="Thomas B.C."/>
            <person name="Malmstrom R."/>
            <person name="Stieglmeier M."/>
            <person name="Klingl A."/>
            <person name="Woyke T."/>
            <person name="Ryan C.M."/>
            <person name="Banfield J.F."/>
        </authorList>
    </citation>
    <scope>NUCLEOTIDE SEQUENCE [LARGE SCALE GENOMIC DNA]</scope>
</reference>
<gene>
    <name evidence="2" type="ORF">COT34_01770</name>
</gene>
<evidence type="ECO:0000313" key="2">
    <source>
        <dbReference type="EMBL" id="PIS38809.1"/>
    </source>
</evidence>
<organism evidence="2 3">
    <name type="scientific">Candidatus Nealsonbacteria bacterium CG08_land_8_20_14_0_20_43_11</name>
    <dbReference type="NCBI Taxonomy" id="1974706"/>
    <lineage>
        <taxon>Bacteria</taxon>
        <taxon>Candidatus Nealsoniibacteriota</taxon>
    </lineage>
</organism>
<name>A0A2M6T0F4_9BACT</name>
<sequence length="131" mass="14714">MKLWLCWSWENKNPSLRSGTLFLADAWNKNPSLRSGTLFLADAWNKNLFENLSFSLMLEIRTCLRQNLVSRFARKEKLKPKVNISSVRQAQAFGSEPQARRDDAEPVEASSSAGTLSVPISPAQRGGAFTR</sequence>